<feature type="region of interest" description="Disordered" evidence="1">
    <location>
        <begin position="66"/>
        <end position="90"/>
    </location>
</feature>
<feature type="compositionally biased region" description="Polar residues" evidence="1">
    <location>
        <begin position="288"/>
        <end position="311"/>
    </location>
</feature>
<evidence type="ECO:0000313" key="3">
    <source>
        <dbReference type="Proteomes" id="UP000250572"/>
    </source>
</evidence>
<evidence type="ECO:0000256" key="1">
    <source>
        <dbReference type="SAM" id="MobiDB-lite"/>
    </source>
</evidence>
<feature type="region of interest" description="Disordered" evidence="1">
    <location>
        <begin position="267"/>
        <end position="311"/>
    </location>
</feature>
<sequence length="311" mass="34054">MSWHFSSVSAAQINAGRERGLRSTQQRRLEQSIITPADSSPAKWLGVNKRPLAVAVRTLTDLLKQQGSEASSVENAASGSPSRGRANGVSARMPRSRSEQYQLNNAACGTFGQGLPQPHNNHSTLGLNKYASLKAVAETASRSYYKSFPVMDFSSYQPVAPPAFQPSQPKEKSYIHQPLPGHRDLHTPLSISIPSNHLEHSRLPKTTTHPFISNSAFKSWEPAGRHVHRQTSAPAHTSSSLHSSTRRHGYSTRRQQSIENLQEVVNQSYGGMYGGGGGGGQGRHTHSQHTSQPSYYNHTRPKSYSTHSATE</sequence>
<accession>A0A315VYH6</accession>
<reference evidence="2 3" key="1">
    <citation type="journal article" date="2018" name="G3 (Bethesda)">
        <title>A High-Quality Reference Genome for the Invasive Mosquitofish Gambusia affinis Using a Chicago Library.</title>
        <authorList>
            <person name="Hoffberg S.L."/>
            <person name="Troendle N.J."/>
            <person name="Glenn T.C."/>
            <person name="Mahmud O."/>
            <person name="Louha S."/>
            <person name="Chalopin D."/>
            <person name="Bennetzen J.L."/>
            <person name="Mauricio R."/>
        </authorList>
    </citation>
    <scope>NUCLEOTIDE SEQUENCE [LARGE SCALE GENOMIC DNA]</scope>
    <source>
        <strain evidence="2">NE01/NJP1002.9</strain>
        <tissue evidence="2">Muscle</tissue>
    </source>
</reference>
<dbReference type="EMBL" id="NHOQ01000843">
    <property type="protein sequence ID" value="PWA28377.1"/>
    <property type="molecule type" value="Genomic_DNA"/>
</dbReference>
<keyword evidence="3" id="KW-1185">Reference proteome</keyword>
<gene>
    <name evidence="2" type="ORF">CCH79_00016374</name>
</gene>
<feature type="compositionally biased region" description="Polar residues" evidence="1">
    <location>
        <begin position="66"/>
        <end position="81"/>
    </location>
</feature>
<feature type="region of interest" description="Disordered" evidence="1">
    <location>
        <begin position="222"/>
        <end position="254"/>
    </location>
</feature>
<feature type="non-terminal residue" evidence="2">
    <location>
        <position position="311"/>
    </location>
</feature>
<comment type="caution">
    <text evidence="2">The sequence shown here is derived from an EMBL/GenBank/DDBJ whole genome shotgun (WGS) entry which is preliminary data.</text>
</comment>
<protein>
    <submittedName>
        <fullName evidence="2">Uncharacterized protein</fullName>
    </submittedName>
</protein>
<dbReference type="AlphaFoldDB" id="A0A315VYH6"/>
<proteinExistence type="predicted"/>
<dbReference type="Proteomes" id="UP000250572">
    <property type="component" value="Unassembled WGS sequence"/>
</dbReference>
<evidence type="ECO:0000313" key="2">
    <source>
        <dbReference type="EMBL" id="PWA28377.1"/>
    </source>
</evidence>
<feature type="compositionally biased region" description="Gly residues" evidence="1">
    <location>
        <begin position="271"/>
        <end position="282"/>
    </location>
</feature>
<name>A0A315VYH6_GAMAF</name>
<feature type="compositionally biased region" description="Low complexity" evidence="1">
    <location>
        <begin position="231"/>
        <end position="243"/>
    </location>
</feature>
<organism evidence="2 3">
    <name type="scientific">Gambusia affinis</name>
    <name type="common">Western mosquitofish</name>
    <name type="synonym">Heterandria affinis</name>
    <dbReference type="NCBI Taxonomy" id="33528"/>
    <lineage>
        <taxon>Eukaryota</taxon>
        <taxon>Metazoa</taxon>
        <taxon>Chordata</taxon>
        <taxon>Craniata</taxon>
        <taxon>Vertebrata</taxon>
        <taxon>Euteleostomi</taxon>
        <taxon>Actinopterygii</taxon>
        <taxon>Neopterygii</taxon>
        <taxon>Teleostei</taxon>
        <taxon>Neoteleostei</taxon>
        <taxon>Acanthomorphata</taxon>
        <taxon>Ovalentaria</taxon>
        <taxon>Atherinomorphae</taxon>
        <taxon>Cyprinodontiformes</taxon>
        <taxon>Poeciliidae</taxon>
        <taxon>Poeciliinae</taxon>
        <taxon>Gambusia</taxon>
    </lineage>
</organism>